<dbReference type="GO" id="GO:0032993">
    <property type="term" value="C:protein-DNA complex"/>
    <property type="evidence" value="ECO:0007669"/>
    <property type="project" value="TreeGrafter"/>
</dbReference>
<dbReference type="InterPro" id="IPR001789">
    <property type="entry name" value="Sig_transdc_resp-reg_receiver"/>
</dbReference>
<evidence type="ECO:0000256" key="4">
    <source>
        <dbReference type="ARBA" id="ARBA00023163"/>
    </source>
</evidence>
<keyword evidence="2" id="KW-0805">Transcription regulation</keyword>
<feature type="domain" description="Response regulatory" evidence="8">
    <location>
        <begin position="3"/>
        <end position="116"/>
    </location>
</feature>
<dbReference type="SUPFAM" id="SSF52172">
    <property type="entry name" value="CheY-like"/>
    <property type="match status" value="1"/>
</dbReference>
<gene>
    <name evidence="10" type="ORF">IAC96_07480</name>
</gene>
<feature type="DNA-binding region" description="OmpR/PhoB-type" evidence="7">
    <location>
        <begin position="125"/>
        <end position="223"/>
    </location>
</feature>
<evidence type="ECO:0000256" key="6">
    <source>
        <dbReference type="PROSITE-ProRule" id="PRU00169"/>
    </source>
</evidence>
<dbReference type="GO" id="GO:0005829">
    <property type="term" value="C:cytosol"/>
    <property type="evidence" value="ECO:0007669"/>
    <property type="project" value="TreeGrafter"/>
</dbReference>
<feature type="domain" description="OmpR/PhoB-type" evidence="9">
    <location>
        <begin position="125"/>
        <end position="223"/>
    </location>
</feature>
<name>A0A9D1EEG2_9FIRM</name>
<dbReference type="PROSITE" id="PS50110">
    <property type="entry name" value="RESPONSE_REGULATORY"/>
    <property type="match status" value="1"/>
</dbReference>
<keyword evidence="6" id="KW-0597">Phosphoprotein</keyword>
<evidence type="ECO:0000256" key="3">
    <source>
        <dbReference type="ARBA" id="ARBA00023125"/>
    </source>
</evidence>
<dbReference type="InterPro" id="IPR036388">
    <property type="entry name" value="WH-like_DNA-bd_sf"/>
</dbReference>
<dbReference type="SMART" id="SM00862">
    <property type="entry name" value="Trans_reg_C"/>
    <property type="match status" value="1"/>
</dbReference>
<dbReference type="SMART" id="SM00448">
    <property type="entry name" value="REC"/>
    <property type="match status" value="1"/>
</dbReference>
<dbReference type="GO" id="GO:0000156">
    <property type="term" value="F:phosphorelay response regulator activity"/>
    <property type="evidence" value="ECO:0007669"/>
    <property type="project" value="TreeGrafter"/>
</dbReference>
<dbReference type="InterPro" id="IPR039420">
    <property type="entry name" value="WalR-like"/>
</dbReference>
<dbReference type="PROSITE" id="PS51755">
    <property type="entry name" value="OMPR_PHOB"/>
    <property type="match status" value="1"/>
</dbReference>
<evidence type="ECO:0000256" key="1">
    <source>
        <dbReference type="ARBA" id="ARBA00018672"/>
    </source>
</evidence>
<dbReference type="EMBL" id="DVHN01000091">
    <property type="protein sequence ID" value="HIR88774.1"/>
    <property type="molecule type" value="Genomic_DNA"/>
</dbReference>
<dbReference type="Proteomes" id="UP000824201">
    <property type="component" value="Unassembled WGS sequence"/>
</dbReference>
<keyword evidence="4" id="KW-0804">Transcription</keyword>
<accession>A0A9D1EEG2</accession>
<sequence>MSKILVVEDDEMLNAGICFNLQKAGHEPIPANDLTSAQPFIKKQAVDLILLDVNLPDGNGFEFARKIKSYNRKPFIFITAHELDDEMIKGFELGADDYITKPFNIKVVMQRIQAVLRRVEGTSHDTAFTCGNLTIDFETHTVKKSGETLSLTPTEFKLLYVFVKNSGMALTRSLLLEKLWDNEGNFVDEHTLTINISRLRSKISDETYHYIKTIYGMGYQWIGDAHE</sequence>
<dbReference type="InterPro" id="IPR001867">
    <property type="entry name" value="OmpR/PhoB-type_DNA-bd"/>
</dbReference>
<evidence type="ECO:0000256" key="2">
    <source>
        <dbReference type="ARBA" id="ARBA00023015"/>
    </source>
</evidence>
<dbReference type="InterPro" id="IPR011006">
    <property type="entry name" value="CheY-like_superfamily"/>
</dbReference>
<proteinExistence type="predicted"/>
<dbReference type="PANTHER" id="PTHR48111">
    <property type="entry name" value="REGULATOR OF RPOS"/>
    <property type="match status" value="1"/>
</dbReference>
<reference evidence="10" key="2">
    <citation type="journal article" date="2021" name="PeerJ">
        <title>Extensive microbial diversity within the chicken gut microbiome revealed by metagenomics and culture.</title>
        <authorList>
            <person name="Gilroy R."/>
            <person name="Ravi A."/>
            <person name="Getino M."/>
            <person name="Pursley I."/>
            <person name="Horton D.L."/>
            <person name="Alikhan N.F."/>
            <person name="Baker D."/>
            <person name="Gharbi K."/>
            <person name="Hall N."/>
            <person name="Watson M."/>
            <person name="Adriaenssens E.M."/>
            <person name="Foster-Nyarko E."/>
            <person name="Jarju S."/>
            <person name="Secka A."/>
            <person name="Antonio M."/>
            <person name="Oren A."/>
            <person name="Chaudhuri R.R."/>
            <person name="La Ragione R."/>
            <person name="Hildebrand F."/>
            <person name="Pallen M.J."/>
        </authorList>
    </citation>
    <scope>NUCLEOTIDE SEQUENCE</scope>
    <source>
        <strain evidence="10">ChiW13-3771</strain>
    </source>
</reference>
<evidence type="ECO:0000259" key="8">
    <source>
        <dbReference type="PROSITE" id="PS50110"/>
    </source>
</evidence>
<dbReference type="GO" id="GO:0000976">
    <property type="term" value="F:transcription cis-regulatory region binding"/>
    <property type="evidence" value="ECO:0007669"/>
    <property type="project" value="TreeGrafter"/>
</dbReference>
<feature type="modified residue" description="4-aspartylphosphate" evidence="6">
    <location>
        <position position="52"/>
    </location>
</feature>
<dbReference type="AlphaFoldDB" id="A0A9D1EEG2"/>
<dbReference type="GO" id="GO:0006355">
    <property type="term" value="P:regulation of DNA-templated transcription"/>
    <property type="evidence" value="ECO:0007669"/>
    <property type="project" value="InterPro"/>
</dbReference>
<reference evidence="10" key="1">
    <citation type="submission" date="2020-10" db="EMBL/GenBank/DDBJ databases">
        <authorList>
            <person name="Gilroy R."/>
        </authorList>
    </citation>
    <scope>NUCLEOTIDE SEQUENCE</scope>
    <source>
        <strain evidence="10">ChiW13-3771</strain>
    </source>
</reference>
<organism evidence="10 11">
    <name type="scientific">Candidatus Fimimorpha faecalis</name>
    <dbReference type="NCBI Taxonomy" id="2840824"/>
    <lineage>
        <taxon>Bacteria</taxon>
        <taxon>Bacillati</taxon>
        <taxon>Bacillota</taxon>
        <taxon>Clostridia</taxon>
        <taxon>Eubacteriales</taxon>
        <taxon>Candidatus Fimimorpha</taxon>
    </lineage>
</organism>
<dbReference type="CDD" id="cd17574">
    <property type="entry name" value="REC_OmpR"/>
    <property type="match status" value="1"/>
</dbReference>
<dbReference type="PANTHER" id="PTHR48111:SF73">
    <property type="entry name" value="ALKALINE PHOSPHATASE SYNTHESIS TRANSCRIPTIONAL REGULATORY PROTEIN PHOP"/>
    <property type="match status" value="1"/>
</dbReference>
<dbReference type="Pfam" id="PF00072">
    <property type="entry name" value="Response_reg"/>
    <property type="match status" value="1"/>
</dbReference>
<dbReference type="Pfam" id="PF00486">
    <property type="entry name" value="Trans_reg_C"/>
    <property type="match status" value="1"/>
</dbReference>
<dbReference type="Gene3D" id="3.40.50.2300">
    <property type="match status" value="1"/>
</dbReference>
<protein>
    <recommendedName>
        <fullName evidence="1">Stage 0 sporulation protein A homolog</fullName>
    </recommendedName>
</protein>
<evidence type="ECO:0000313" key="10">
    <source>
        <dbReference type="EMBL" id="HIR88774.1"/>
    </source>
</evidence>
<keyword evidence="3 7" id="KW-0238">DNA-binding</keyword>
<dbReference type="Gene3D" id="6.10.250.690">
    <property type="match status" value="1"/>
</dbReference>
<comment type="caution">
    <text evidence="10">The sequence shown here is derived from an EMBL/GenBank/DDBJ whole genome shotgun (WGS) entry which is preliminary data.</text>
</comment>
<evidence type="ECO:0000259" key="9">
    <source>
        <dbReference type="PROSITE" id="PS51755"/>
    </source>
</evidence>
<evidence type="ECO:0000313" key="11">
    <source>
        <dbReference type="Proteomes" id="UP000824201"/>
    </source>
</evidence>
<dbReference type="Gene3D" id="1.10.10.10">
    <property type="entry name" value="Winged helix-like DNA-binding domain superfamily/Winged helix DNA-binding domain"/>
    <property type="match status" value="1"/>
</dbReference>
<evidence type="ECO:0000256" key="7">
    <source>
        <dbReference type="PROSITE-ProRule" id="PRU01091"/>
    </source>
</evidence>
<dbReference type="CDD" id="cd00383">
    <property type="entry name" value="trans_reg_C"/>
    <property type="match status" value="1"/>
</dbReference>
<comment type="function">
    <text evidence="5">May play the central regulatory role in sporulation. It may be an element of the effector pathway responsible for the activation of sporulation genes in response to nutritional stress. Spo0A may act in concert with spo0H (a sigma factor) to control the expression of some genes that are critical to the sporulation process.</text>
</comment>
<evidence type="ECO:0000256" key="5">
    <source>
        <dbReference type="ARBA" id="ARBA00024867"/>
    </source>
</evidence>